<feature type="domain" description="TadE-like" evidence="2">
    <location>
        <begin position="16"/>
        <end position="58"/>
    </location>
</feature>
<feature type="transmembrane region" description="Helical" evidence="1">
    <location>
        <begin position="20"/>
        <end position="41"/>
    </location>
</feature>
<dbReference type="InterPro" id="IPR012495">
    <property type="entry name" value="TadE-like_dom"/>
</dbReference>
<reference evidence="4" key="1">
    <citation type="submission" date="2018-07" db="EMBL/GenBank/DDBJ databases">
        <title>Genome sequence of Erythrobacter strain YH-07, an antagonistic bacterium isolated from Yellow Sea.</title>
        <authorList>
            <person name="Tang T."/>
            <person name="Liu Q."/>
            <person name="Sun X."/>
        </authorList>
    </citation>
    <scope>NUCLEOTIDE SEQUENCE [LARGE SCALE GENOMIC DNA]</scope>
    <source>
        <strain evidence="4">YH-07</strain>
    </source>
</reference>
<dbReference type="RefSeq" id="WP_115417111.1">
    <property type="nucleotide sequence ID" value="NZ_CP031357.1"/>
</dbReference>
<keyword evidence="4" id="KW-1185">Reference proteome</keyword>
<dbReference type="KEGG" id="err:DVR09_11945"/>
<name>A0A345YG90_9SPHN</name>
<gene>
    <name evidence="3" type="ORF">DVR09_11945</name>
</gene>
<dbReference type="Pfam" id="PF07811">
    <property type="entry name" value="TadE"/>
    <property type="match status" value="1"/>
</dbReference>
<evidence type="ECO:0000256" key="1">
    <source>
        <dbReference type="SAM" id="Phobius"/>
    </source>
</evidence>
<protein>
    <submittedName>
        <fullName evidence="3">Pilus assembly protein</fullName>
    </submittedName>
</protein>
<keyword evidence="1" id="KW-1133">Transmembrane helix</keyword>
<organism evidence="3 4">
    <name type="scientific">Erythrobacter aureus</name>
    <dbReference type="NCBI Taxonomy" id="2182384"/>
    <lineage>
        <taxon>Bacteria</taxon>
        <taxon>Pseudomonadati</taxon>
        <taxon>Pseudomonadota</taxon>
        <taxon>Alphaproteobacteria</taxon>
        <taxon>Sphingomonadales</taxon>
        <taxon>Erythrobacteraceae</taxon>
        <taxon>Erythrobacter/Porphyrobacter group</taxon>
        <taxon>Erythrobacter</taxon>
    </lineage>
</organism>
<proteinExistence type="predicted"/>
<evidence type="ECO:0000313" key="4">
    <source>
        <dbReference type="Proteomes" id="UP000254508"/>
    </source>
</evidence>
<accession>A0A345YG90</accession>
<evidence type="ECO:0000313" key="3">
    <source>
        <dbReference type="EMBL" id="AXK42942.1"/>
    </source>
</evidence>
<sequence length="206" mass="22029">MRQTPLIHRLRMDERGATIVEFAMIVGPMLLLLLGGLDLGYQSYVRSTMQGALNDAARTASVENPVLGVSGDTVEAQVEALIQQTVSHIAPNATIAVTQKSYFDFSSIGNPEPLMRDNNGNGQYDAGDDDCFEDSNGNGRYDTDAGSDGIGGADDVVLYTATISAPRLMPIHAFIPTLGSTIEYTLETAVRNQPYDRQAAPAVICG</sequence>
<keyword evidence="1" id="KW-0472">Membrane</keyword>
<dbReference type="OrthoDB" id="7306064at2"/>
<keyword evidence="1" id="KW-0812">Transmembrane</keyword>
<dbReference type="AlphaFoldDB" id="A0A345YG90"/>
<dbReference type="EMBL" id="CP031357">
    <property type="protein sequence ID" value="AXK42942.1"/>
    <property type="molecule type" value="Genomic_DNA"/>
</dbReference>
<dbReference type="Proteomes" id="UP000254508">
    <property type="component" value="Chromosome"/>
</dbReference>
<evidence type="ECO:0000259" key="2">
    <source>
        <dbReference type="Pfam" id="PF07811"/>
    </source>
</evidence>